<dbReference type="Proteomes" id="UP000676456">
    <property type="component" value="Unassembled WGS sequence"/>
</dbReference>
<evidence type="ECO:0000313" key="5">
    <source>
        <dbReference type="EMBL" id="MBS4221433.1"/>
    </source>
</evidence>
<dbReference type="EMBL" id="JAGYPN010000001">
    <property type="protein sequence ID" value="MBS4221433.1"/>
    <property type="molecule type" value="Genomic_DNA"/>
</dbReference>
<accession>A0A942UMJ2</accession>
<feature type="binding site" evidence="3">
    <location>
        <position position="17"/>
    </location>
    <ligand>
        <name>a divalent metal cation</name>
        <dbReference type="ChEBI" id="CHEBI:60240"/>
    </ligand>
</feature>
<feature type="binding site" evidence="3">
    <location>
        <position position="198"/>
    </location>
    <ligand>
        <name>a divalent metal cation</name>
        <dbReference type="ChEBI" id="CHEBI:60240"/>
    </ligand>
</feature>
<evidence type="ECO:0000313" key="6">
    <source>
        <dbReference type="Proteomes" id="UP000676456"/>
    </source>
</evidence>
<evidence type="ECO:0000259" key="4">
    <source>
        <dbReference type="Pfam" id="PF08450"/>
    </source>
</evidence>
<reference evidence="5 6" key="1">
    <citation type="submission" date="2021-05" db="EMBL/GenBank/DDBJ databases">
        <title>Novel Bacillus species.</title>
        <authorList>
            <person name="Liu G."/>
        </authorList>
    </citation>
    <scope>NUCLEOTIDE SEQUENCE [LARGE SCALE GENOMIC DNA]</scope>
    <source>
        <strain evidence="5 6">FJAT-49682</strain>
    </source>
</reference>
<protein>
    <submittedName>
        <fullName evidence="5">SMP-30/gluconolactonase/LRE family protein</fullName>
    </submittedName>
</protein>
<dbReference type="GO" id="GO:0005509">
    <property type="term" value="F:calcium ion binding"/>
    <property type="evidence" value="ECO:0007669"/>
    <property type="project" value="TreeGrafter"/>
</dbReference>
<feature type="domain" description="SMP-30/Gluconolactonase/LRE-like region" evidence="4">
    <location>
        <begin position="15"/>
        <end position="258"/>
    </location>
</feature>
<dbReference type="AlphaFoldDB" id="A0A942UMJ2"/>
<dbReference type="Gene3D" id="2.120.10.30">
    <property type="entry name" value="TolB, C-terminal domain"/>
    <property type="match status" value="1"/>
</dbReference>
<keyword evidence="3" id="KW-0862">Zinc</keyword>
<sequence>MVEHVELIVDAQAELGEGPSWDAESKVLYWVDILGKQIHTYEPSSGSTGIIQLDEHIGAVVPRKNGGLVAVLQSGFYFIDLPSERLTFIENPEEHLENNRFNDGKCDPNGRFWAGTMAYDGAEGQASLYCFEQGNHVKKVLDNVTISNGIAWSPDFKTMYYIDTPTRQVVSYDYDMKTGEISNKRIAVVIPHEMGGPDGMTSDLEGNIWIAHWGGFQVTRWNPKTGELLVSIPIPAPQVTSCVFGGENLDELYITTARTGLDQETLEKYPHAGGLFRVKTGIKGSDTFKFG</sequence>
<keyword evidence="3" id="KW-0479">Metal-binding</keyword>
<dbReference type="PANTHER" id="PTHR10907:SF47">
    <property type="entry name" value="REGUCALCIN"/>
    <property type="match status" value="1"/>
</dbReference>
<keyword evidence="6" id="KW-1185">Reference proteome</keyword>
<dbReference type="InterPro" id="IPR005511">
    <property type="entry name" value="SMP-30"/>
</dbReference>
<comment type="caution">
    <text evidence="5">The sequence shown here is derived from an EMBL/GenBank/DDBJ whole genome shotgun (WGS) entry which is preliminary data.</text>
</comment>
<dbReference type="InterPro" id="IPR011042">
    <property type="entry name" value="6-blade_b-propeller_TolB-like"/>
</dbReference>
<comment type="similarity">
    <text evidence="1">Belongs to the SMP-30/CGR1 family.</text>
</comment>
<dbReference type="RefSeq" id="WP_213096453.1">
    <property type="nucleotide sequence ID" value="NZ_JAGYPH010000001.1"/>
</dbReference>
<gene>
    <name evidence="5" type="ORF">KHA91_01515</name>
</gene>
<dbReference type="Pfam" id="PF08450">
    <property type="entry name" value="SGL"/>
    <property type="match status" value="1"/>
</dbReference>
<dbReference type="InterPro" id="IPR013658">
    <property type="entry name" value="SGL"/>
</dbReference>
<dbReference type="FunFam" id="2.120.10.30:FF:000126">
    <property type="entry name" value="Senescence marker protein-30"/>
    <property type="match status" value="1"/>
</dbReference>
<dbReference type="GO" id="GO:0019853">
    <property type="term" value="P:L-ascorbic acid biosynthetic process"/>
    <property type="evidence" value="ECO:0007669"/>
    <property type="project" value="TreeGrafter"/>
</dbReference>
<feature type="binding site" evidence="3">
    <location>
        <position position="100"/>
    </location>
    <ligand>
        <name>substrate</name>
    </ligand>
</feature>
<proteinExistence type="inferred from homology"/>
<feature type="binding site" evidence="3">
    <location>
        <position position="120"/>
    </location>
    <ligand>
        <name>substrate</name>
    </ligand>
</feature>
<feature type="binding site" evidence="3">
    <location>
        <position position="148"/>
    </location>
    <ligand>
        <name>a divalent metal cation</name>
        <dbReference type="ChEBI" id="CHEBI:60240"/>
    </ligand>
</feature>
<evidence type="ECO:0000256" key="2">
    <source>
        <dbReference type="PIRSR" id="PIRSR605511-1"/>
    </source>
</evidence>
<comment type="cofactor">
    <cofactor evidence="3">
        <name>Zn(2+)</name>
        <dbReference type="ChEBI" id="CHEBI:29105"/>
    </cofactor>
    <text evidence="3">Binds 1 divalent metal cation per subunit.</text>
</comment>
<dbReference type="GO" id="GO:0004341">
    <property type="term" value="F:gluconolactonase activity"/>
    <property type="evidence" value="ECO:0007669"/>
    <property type="project" value="TreeGrafter"/>
</dbReference>
<name>A0A942UMJ2_9BACI</name>
<feature type="binding site" evidence="3">
    <location>
        <position position="102"/>
    </location>
    <ligand>
        <name>substrate</name>
    </ligand>
</feature>
<organism evidence="5 6">
    <name type="scientific">Lederbergia citrea</name>
    <dbReference type="NCBI Taxonomy" id="2833581"/>
    <lineage>
        <taxon>Bacteria</taxon>
        <taxon>Bacillati</taxon>
        <taxon>Bacillota</taxon>
        <taxon>Bacilli</taxon>
        <taxon>Bacillales</taxon>
        <taxon>Bacillaceae</taxon>
        <taxon>Lederbergia</taxon>
    </lineage>
</organism>
<evidence type="ECO:0000256" key="3">
    <source>
        <dbReference type="PIRSR" id="PIRSR605511-2"/>
    </source>
</evidence>
<dbReference type="PANTHER" id="PTHR10907">
    <property type="entry name" value="REGUCALCIN"/>
    <property type="match status" value="1"/>
</dbReference>
<feature type="active site" description="Proton donor/acceptor" evidence="2">
    <location>
        <position position="198"/>
    </location>
</feature>
<dbReference type="PRINTS" id="PR01790">
    <property type="entry name" value="SMP30FAMILY"/>
</dbReference>
<dbReference type="SUPFAM" id="SSF63829">
    <property type="entry name" value="Calcium-dependent phosphotriesterase"/>
    <property type="match status" value="1"/>
</dbReference>
<evidence type="ECO:0000256" key="1">
    <source>
        <dbReference type="ARBA" id="ARBA00008853"/>
    </source>
</evidence>